<comment type="caution">
    <text evidence="2">The sequence shown here is derived from an EMBL/GenBank/DDBJ whole genome shotgun (WGS) entry which is preliminary data.</text>
</comment>
<feature type="non-terminal residue" evidence="2">
    <location>
        <position position="90"/>
    </location>
</feature>
<protein>
    <submittedName>
        <fullName evidence="2">Uncharacterized protein</fullName>
    </submittedName>
</protein>
<evidence type="ECO:0000256" key="1">
    <source>
        <dbReference type="SAM" id="MobiDB-lite"/>
    </source>
</evidence>
<sequence length="90" mass="8672">MRCTGGGPAGDANGVEGVGRAGVPNAPDSRLSPEAGFSTAGDGAPVNDGFCHVGRRPPNPASATPVRAAPVARWIGGRPVQAATATGAGP</sequence>
<reference evidence="2 3" key="1">
    <citation type="submission" date="2020-01" db="EMBL/GenBank/DDBJ databases">
        <title>Insect and environment-associated Actinomycetes.</title>
        <authorList>
            <person name="Currrie C."/>
            <person name="Chevrette M."/>
            <person name="Carlson C."/>
            <person name="Stubbendieck R."/>
            <person name="Wendt-Pienkowski E."/>
        </authorList>
    </citation>
    <scope>NUCLEOTIDE SEQUENCE [LARGE SCALE GENOMIC DNA]</scope>
    <source>
        <strain evidence="2 3">SID14163</strain>
    </source>
</reference>
<evidence type="ECO:0000313" key="2">
    <source>
        <dbReference type="EMBL" id="NEB07843.1"/>
    </source>
</evidence>
<dbReference type="RefSeq" id="WP_164243807.1">
    <property type="nucleotide sequence ID" value="NZ_JAAGMA010000083.1"/>
</dbReference>
<dbReference type="Proteomes" id="UP000470446">
    <property type="component" value="Unassembled WGS sequence"/>
</dbReference>
<accession>A0A7K3PD99</accession>
<organism evidence="2 3">
    <name type="scientific">Streptomyces coelicoflavus</name>
    <dbReference type="NCBI Taxonomy" id="285562"/>
    <lineage>
        <taxon>Bacteria</taxon>
        <taxon>Bacillati</taxon>
        <taxon>Actinomycetota</taxon>
        <taxon>Actinomycetes</taxon>
        <taxon>Kitasatosporales</taxon>
        <taxon>Streptomycetaceae</taxon>
        <taxon>Streptomyces</taxon>
    </lineage>
</organism>
<name>A0A7K3PD99_9ACTN</name>
<evidence type="ECO:0000313" key="3">
    <source>
        <dbReference type="Proteomes" id="UP000470446"/>
    </source>
</evidence>
<proteinExistence type="predicted"/>
<dbReference type="EMBL" id="JAAGMA010000083">
    <property type="protein sequence ID" value="NEB07843.1"/>
    <property type="molecule type" value="Genomic_DNA"/>
</dbReference>
<gene>
    <name evidence="2" type="ORF">G3I32_02925</name>
</gene>
<feature type="region of interest" description="Disordered" evidence="1">
    <location>
        <begin position="1"/>
        <end position="67"/>
    </location>
</feature>
<dbReference type="AlphaFoldDB" id="A0A7K3PD99"/>